<dbReference type="EMBL" id="CP107246">
    <property type="protein sequence ID" value="WIM04504.1"/>
    <property type="molecule type" value="Genomic_DNA"/>
</dbReference>
<organism evidence="1">
    <name type="scientific">Candidatus Nitricoxidivorans perseverans</name>
    <dbReference type="NCBI Taxonomy" id="2975601"/>
    <lineage>
        <taxon>Bacteria</taxon>
        <taxon>Pseudomonadati</taxon>
        <taxon>Pseudomonadota</taxon>
        <taxon>Betaproteobacteria</taxon>
        <taxon>Nitrosomonadales</taxon>
        <taxon>Sterolibacteriaceae</taxon>
        <taxon>Candidatus Nitricoxidivorans</taxon>
    </lineage>
</organism>
<name>A0AA49FJ20_9PROT</name>
<gene>
    <name evidence="1" type="ORF">OHM77_07230</name>
</gene>
<proteinExistence type="predicted"/>
<sequence>MIIEVYRGDGSREGSPILEPLLADDALIHRGMAEMDANAHAFNRVEMAVVFRPGFRLGQIVEATDPSTASPYRAKVTGIQITVSEAAIETQLTLEQPR</sequence>
<dbReference type="AlphaFoldDB" id="A0AA49FJ20"/>
<protein>
    <submittedName>
        <fullName evidence="1">Uncharacterized protein</fullName>
    </submittedName>
</protein>
<accession>A0AA49FJ20</accession>
<dbReference type="KEGG" id="npv:OHM77_07230"/>
<dbReference type="Proteomes" id="UP001234916">
    <property type="component" value="Chromosome"/>
</dbReference>
<evidence type="ECO:0000313" key="1">
    <source>
        <dbReference type="EMBL" id="WIM04504.1"/>
    </source>
</evidence>
<reference evidence="1" key="1">
    <citation type="journal article" date="2023" name="Nat. Microbiol.">
        <title>Enrichment and characterization of a nitric oxide-reducing microbial community in a continuous bioreactor.</title>
        <authorList>
            <person name="Garrido-Amador P."/>
            <person name="Stortenbeker N."/>
            <person name="Wessels H.J.C.T."/>
            <person name="Speth D.R."/>
            <person name="Garcia-Heredia I."/>
            <person name="Kartal B."/>
        </authorList>
    </citation>
    <scope>NUCLEOTIDE SEQUENCE</scope>
    <source>
        <strain evidence="1">MAG1</strain>
    </source>
</reference>